<dbReference type="SUPFAM" id="SSF55486">
    <property type="entry name" value="Metalloproteases ('zincins'), catalytic domain"/>
    <property type="match status" value="1"/>
</dbReference>
<comment type="caution">
    <text evidence="9">The sequence shown here is derived from an EMBL/GenBank/DDBJ whole genome shotgun (WGS) entry which is preliminary data.</text>
</comment>
<dbReference type="Pfam" id="PF01432">
    <property type="entry name" value="Peptidase_M3"/>
    <property type="match status" value="1"/>
</dbReference>
<dbReference type="CDD" id="cd09610">
    <property type="entry name" value="M3B_PepF"/>
    <property type="match status" value="1"/>
</dbReference>
<organism evidence="9 10">
    <name type="scientific">Candidatus Wallbacteria bacterium GWC2_49_35</name>
    <dbReference type="NCBI Taxonomy" id="1817813"/>
    <lineage>
        <taxon>Bacteria</taxon>
        <taxon>Candidatus Walliibacteriota</taxon>
    </lineage>
</organism>
<dbReference type="InterPro" id="IPR011977">
    <property type="entry name" value="Pept_M3B_clade3"/>
</dbReference>
<evidence type="ECO:0000256" key="2">
    <source>
        <dbReference type="ARBA" id="ARBA00022723"/>
    </source>
</evidence>
<evidence type="ECO:0000256" key="6">
    <source>
        <dbReference type="RuleBase" id="RU003435"/>
    </source>
</evidence>
<dbReference type="InterPro" id="IPR001567">
    <property type="entry name" value="Pept_M3A_M3B_dom"/>
</dbReference>
<dbReference type="PANTHER" id="PTHR11804:SF5">
    <property type="entry name" value="OLIGOENDOPEPTIDASE F"/>
    <property type="match status" value="1"/>
</dbReference>
<evidence type="ECO:0000259" key="7">
    <source>
        <dbReference type="Pfam" id="PF01432"/>
    </source>
</evidence>
<dbReference type="Gene3D" id="1.10.1370.20">
    <property type="entry name" value="Oligoendopeptidase f, C-terminal domain"/>
    <property type="match status" value="1"/>
</dbReference>
<dbReference type="InterPro" id="IPR045090">
    <property type="entry name" value="Pept_M3A_M3B"/>
</dbReference>
<dbReference type="InterPro" id="IPR013647">
    <property type="entry name" value="OligopepF_N_dom"/>
</dbReference>
<dbReference type="Pfam" id="PF08439">
    <property type="entry name" value="Peptidase_M3_N"/>
    <property type="match status" value="1"/>
</dbReference>
<proteinExistence type="inferred from homology"/>
<name>A0A1F7WMX5_9BACT</name>
<feature type="domain" description="Oligopeptidase F N-terminal" evidence="8">
    <location>
        <begin position="126"/>
        <end position="194"/>
    </location>
</feature>
<dbReference type="GO" id="GO:0046872">
    <property type="term" value="F:metal ion binding"/>
    <property type="evidence" value="ECO:0007669"/>
    <property type="project" value="UniProtKB-UniRule"/>
</dbReference>
<evidence type="ECO:0008006" key="11">
    <source>
        <dbReference type="Google" id="ProtNLM"/>
    </source>
</evidence>
<evidence type="ECO:0000313" key="9">
    <source>
        <dbReference type="EMBL" id="OGM03739.1"/>
    </source>
</evidence>
<comment type="cofactor">
    <cofactor evidence="6">
        <name>Zn(2+)</name>
        <dbReference type="ChEBI" id="CHEBI:29105"/>
    </cofactor>
    <text evidence="6">Binds 1 zinc ion.</text>
</comment>
<dbReference type="Gene3D" id="1.20.140.70">
    <property type="entry name" value="Oligopeptidase f, N-terminal domain"/>
    <property type="match status" value="1"/>
</dbReference>
<accession>A0A1F7WMX5</accession>
<keyword evidence="4 6" id="KW-0862">Zinc</keyword>
<keyword evidence="2 6" id="KW-0479">Metal-binding</keyword>
<dbReference type="InterPro" id="IPR042088">
    <property type="entry name" value="OligoPept_F_C"/>
</dbReference>
<dbReference type="EMBL" id="MGFH01000157">
    <property type="protein sequence ID" value="OGM03739.1"/>
    <property type="molecule type" value="Genomic_DNA"/>
</dbReference>
<keyword evidence="5 6" id="KW-0482">Metalloprotease</keyword>
<dbReference type="GO" id="GO:0004222">
    <property type="term" value="F:metalloendopeptidase activity"/>
    <property type="evidence" value="ECO:0007669"/>
    <property type="project" value="InterPro"/>
</dbReference>
<dbReference type="Proteomes" id="UP000178735">
    <property type="component" value="Unassembled WGS sequence"/>
</dbReference>
<evidence type="ECO:0000256" key="1">
    <source>
        <dbReference type="ARBA" id="ARBA00022670"/>
    </source>
</evidence>
<protein>
    <recommendedName>
        <fullName evidence="11">Oligoendopeptidase F</fullName>
    </recommendedName>
</protein>
<evidence type="ECO:0000256" key="4">
    <source>
        <dbReference type="ARBA" id="ARBA00022833"/>
    </source>
</evidence>
<dbReference type="STRING" id="1817813.A2008_08790"/>
<evidence type="ECO:0000313" key="10">
    <source>
        <dbReference type="Proteomes" id="UP000178735"/>
    </source>
</evidence>
<evidence type="ECO:0000256" key="5">
    <source>
        <dbReference type="ARBA" id="ARBA00023049"/>
    </source>
</evidence>
<gene>
    <name evidence="9" type="ORF">A2008_08790</name>
</gene>
<keyword evidence="1 6" id="KW-0645">Protease</keyword>
<feature type="domain" description="Peptidase M3A/M3B catalytic" evidence="7">
    <location>
        <begin position="214"/>
        <end position="592"/>
    </location>
</feature>
<evidence type="ECO:0000256" key="3">
    <source>
        <dbReference type="ARBA" id="ARBA00022801"/>
    </source>
</evidence>
<dbReference type="NCBIfam" id="TIGR02290">
    <property type="entry name" value="M3_fam_3"/>
    <property type="match status" value="1"/>
</dbReference>
<reference evidence="9 10" key="1">
    <citation type="journal article" date="2016" name="Nat. Commun.">
        <title>Thousands of microbial genomes shed light on interconnected biogeochemical processes in an aquifer system.</title>
        <authorList>
            <person name="Anantharaman K."/>
            <person name="Brown C.T."/>
            <person name="Hug L.A."/>
            <person name="Sharon I."/>
            <person name="Castelle C.J."/>
            <person name="Probst A.J."/>
            <person name="Thomas B.C."/>
            <person name="Singh A."/>
            <person name="Wilkins M.J."/>
            <person name="Karaoz U."/>
            <person name="Brodie E.L."/>
            <person name="Williams K.H."/>
            <person name="Hubbard S.S."/>
            <person name="Banfield J.F."/>
        </authorList>
    </citation>
    <scope>NUCLEOTIDE SEQUENCE [LARGE SCALE GENOMIC DNA]</scope>
</reference>
<evidence type="ECO:0000259" key="8">
    <source>
        <dbReference type="Pfam" id="PF08439"/>
    </source>
</evidence>
<sequence>MKKENSVNSSDKAIEQSVKNIVWDLSDLYRGADDKKIKADIAKGIKLADEFKARYSGKITKITKPADFAKMFAEYETCLELINRFMQFAFLNLSLDTSSASAKSLLSSCEEKCADMENKLLFFRLELCEIEDAKVKKLTAAKEFANYAHQLEVIRAFKPYQLSEKEEQVINIKNLNAKNYVVQLYDEFTASFRFKVKMPDGKIVEMNGSQLRNLRYHESSAMRKQSAELYFGKYSENLLMITGLYNMIVRDHAQENKLRGYKRADEPRNISNELDNRVIDALVEVTTKNSSLVQRYYKIKAKMLKVKKLSLCDIYAPVAAKTKKFDWNEAKAIVLDSFKNFDPSFYKIASDFFNNKWIDAGIGPNKKSGAYCSSSVPGLHPYVLMNFTGNLREVMTLAHELGHAIHAVLSSKNTILNYHAILPLCETASIFAESVVTDDLLKKLKTREEKMTLLTSKLEDYFATSFRQNMFTRFEREAHAQSAEKLLGPADLNALYAKELKLMFGESVNITEDYHAEWSVIPHIFHTPFYCYSYNFALLLVLALYQSYCEKGPKFKDGFLKLLSSGSFVSPEAMLKYVDIDISDKKFWQKGFDYISSKIDELESLLK</sequence>
<dbReference type="GO" id="GO:0006518">
    <property type="term" value="P:peptide metabolic process"/>
    <property type="evidence" value="ECO:0007669"/>
    <property type="project" value="TreeGrafter"/>
</dbReference>
<comment type="similarity">
    <text evidence="6">Belongs to the peptidase M3 family.</text>
</comment>
<dbReference type="GO" id="GO:0006508">
    <property type="term" value="P:proteolysis"/>
    <property type="evidence" value="ECO:0007669"/>
    <property type="project" value="UniProtKB-KW"/>
</dbReference>
<keyword evidence="3 6" id="KW-0378">Hydrolase</keyword>
<dbReference type="PANTHER" id="PTHR11804">
    <property type="entry name" value="PROTEASE M3 THIMET OLIGOPEPTIDASE-RELATED"/>
    <property type="match status" value="1"/>
</dbReference>
<dbReference type="AlphaFoldDB" id="A0A1F7WMX5"/>